<reference evidence="1 2" key="1">
    <citation type="journal article" date="2015" name="Fungal Genet. Biol.">
        <title>Evolution of novel wood decay mechanisms in Agaricales revealed by the genome sequences of Fistulina hepatica and Cylindrobasidium torrendii.</title>
        <authorList>
            <person name="Floudas D."/>
            <person name="Held B.W."/>
            <person name="Riley R."/>
            <person name="Nagy L.G."/>
            <person name="Koehler G."/>
            <person name="Ransdell A.S."/>
            <person name="Younus H."/>
            <person name="Chow J."/>
            <person name="Chiniquy J."/>
            <person name="Lipzen A."/>
            <person name="Tritt A."/>
            <person name="Sun H."/>
            <person name="Haridas S."/>
            <person name="LaButti K."/>
            <person name="Ohm R.A."/>
            <person name="Kues U."/>
            <person name="Blanchette R.A."/>
            <person name="Grigoriev I.V."/>
            <person name="Minto R.E."/>
            <person name="Hibbett D.S."/>
        </authorList>
    </citation>
    <scope>NUCLEOTIDE SEQUENCE [LARGE SCALE GENOMIC DNA]</scope>
    <source>
        <strain evidence="1 2">FP15055 ss-10</strain>
    </source>
</reference>
<dbReference type="AlphaFoldDB" id="A0A0D7AUM2"/>
<dbReference type="EMBL" id="KN880827">
    <property type="protein sequence ID" value="KIY62083.1"/>
    <property type="molecule type" value="Genomic_DNA"/>
</dbReference>
<gene>
    <name evidence="1" type="ORF">CYLTODRAFT_427178</name>
</gene>
<protein>
    <submittedName>
        <fullName evidence="1">Uncharacterized protein</fullName>
    </submittedName>
</protein>
<evidence type="ECO:0000313" key="2">
    <source>
        <dbReference type="Proteomes" id="UP000054007"/>
    </source>
</evidence>
<sequence length="122" mass="13099">MKKLRAQMQLVVGSPRLQAFVNGLCEGGDWQAAAKQVKVAITQARGILDEAAGCVYLIGRDTRGSERGGALCADVEALHAELRLALVTAEEIYDFSRREEGGLELSIAHAKGSLAYQLNDVV</sequence>
<dbReference type="Proteomes" id="UP000054007">
    <property type="component" value="Unassembled WGS sequence"/>
</dbReference>
<name>A0A0D7AUM2_9AGAR</name>
<organism evidence="1 2">
    <name type="scientific">Cylindrobasidium torrendii FP15055 ss-10</name>
    <dbReference type="NCBI Taxonomy" id="1314674"/>
    <lineage>
        <taxon>Eukaryota</taxon>
        <taxon>Fungi</taxon>
        <taxon>Dikarya</taxon>
        <taxon>Basidiomycota</taxon>
        <taxon>Agaricomycotina</taxon>
        <taxon>Agaricomycetes</taxon>
        <taxon>Agaricomycetidae</taxon>
        <taxon>Agaricales</taxon>
        <taxon>Marasmiineae</taxon>
        <taxon>Physalacriaceae</taxon>
        <taxon>Cylindrobasidium</taxon>
    </lineage>
</organism>
<evidence type="ECO:0000313" key="1">
    <source>
        <dbReference type="EMBL" id="KIY62083.1"/>
    </source>
</evidence>
<accession>A0A0D7AUM2</accession>
<keyword evidence="2" id="KW-1185">Reference proteome</keyword>
<proteinExistence type="predicted"/>